<protein>
    <submittedName>
        <fullName evidence="2">Formyl-CoA transferase</fullName>
    </submittedName>
</protein>
<sequence>MTNNKQPLEGLKILDASTMIAAPWASTYLADFGATVIKVEHPTKGDHARNFGSKKEGTPLLWKSLNRNKKGVTLDLGKKEGQDLFKKLVKEVDVVVENFKPGVFKKWNLDWEILSEINPSLIMLSTTGYGQTGPYSDRGGFGTVAEAMSGFASVNGPKDGPPTLPGIPLADGVTSVFSALAIMIAIYERNQNPESKGQYIDISIYEPLMRFLEPHILKYDQLGEIAERMGNGSSTSAPRNAYQTKEGHWVALSGAAQVVAERVFKAIGREDLINDDRFKDNESRLRNSEELDNIIGDWIKQRELEEVVDTFNECGAVIGPMYNIEQLFQDKHFKHRETFVNVEDDDLGDINIPNVFAKFSRTPGEIKSTGPHKGEHNEEIFKGMLHLSDAEFNSLLNKKII</sequence>
<evidence type="ECO:0000256" key="1">
    <source>
        <dbReference type="ARBA" id="ARBA00022679"/>
    </source>
</evidence>
<dbReference type="RefSeq" id="WP_093856850.1">
    <property type="nucleotide sequence ID" value="NZ_BJVZ01000028.1"/>
</dbReference>
<evidence type="ECO:0000313" key="3">
    <source>
        <dbReference type="Proteomes" id="UP000199334"/>
    </source>
</evidence>
<name>A0A1H0BY65_9BACI</name>
<dbReference type="InterPro" id="IPR003673">
    <property type="entry name" value="CoA-Trfase_fam_III"/>
</dbReference>
<organism evidence="2 3">
    <name type="scientific">Tenuibacillus multivorans</name>
    <dbReference type="NCBI Taxonomy" id="237069"/>
    <lineage>
        <taxon>Bacteria</taxon>
        <taxon>Bacillati</taxon>
        <taxon>Bacillota</taxon>
        <taxon>Bacilli</taxon>
        <taxon>Bacillales</taxon>
        <taxon>Bacillaceae</taxon>
        <taxon>Tenuibacillus</taxon>
    </lineage>
</organism>
<gene>
    <name evidence="2" type="ORF">SAMN05216498_2433</name>
</gene>
<dbReference type="GO" id="GO:0008410">
    <property type="term" value="F:CoA-transferase activity"/>
    <property type="evidence" value="ECO:0007669"/>
    <property type="project" value="TreeGrafter"/>
</dbReference>
<dbReference type="Pfam" id="PF02515">
    <property type="entry name" value="CoA_transf_3"/>
    <property type="match status" value="1"/>
</dbReference>
<accession>A0A1H0BY65</accession>
<dbReference type="PANTHER" id="PTHR48207">
    <property type="entry name" value="SUCCINATE--HYDROXYMETHYLGLUTARATE COA-TRANSFERASE"/>
    <property type="match status" value="1"/>
</dbReference>
<dbReference type="SUPFAM" id="SSF89796">
    <property type="entry name" value="CoA-transferase family III (CaiB/BaiF)"/>
    <property type="match status" value="1"/>
</dbReference>
<dbReference type="Gene3D" id="3.40.50.10540">
    <property type="entry name" value="Crotonobetainyl-coa:carnitine coa-transferase, domain 1"/>
    <property type="match status" value="1"/>
</dbReference>
<proteinExistence type="predicted"/>
<dbReference type="STRING" id="237069.SAMN05216498_2433"/>
<dbReference type="Proteomes" id="UP000199334">
    <property type="component" value="Unassembled WGS sequence"/>
</dbReference>
<dbReference type="PANTHER" id="PTHR48207:SF3">
    <property type="entry name" value="SUCCINATE--HYDROXYMETHYLGLUTARATE COA-TRANSFERASE"/>
    <property type="match status" value="1"/>
</dbReference>
<dbReference type="AlphaFoldDB" id="A0A1H0BY65"/>
<keyword evidence="3" id="KW-1185">Reference proteome</keyword>
<keyword evidence="1 2" id="KW-0808">Transferase</keyword>
<dbReference type="InterPro" id="IPR023606">
    <property type="entry name" value="CoA-Trfase_III_dom_1_sf"/>
</dbReference>
<dbReference type="InterPro" id="IPR050483">
    <property type="entry name" value="CoA-transferase_III_domain"/>
</dbReference>
<dbReference type="EMBL" id="FNIG01000005">
    <property type="protein sequence ID" value="SDN50516.1"/>
    <property type="molecule type" value="Genomic_DNA"/>
</dbReference>
<dbReference type="InterPro" id="IPR044855">
    <property type="entry name" value="CoA-Trfase_III_dom3_sf"/>
</dbReference>
<dbReference type="OrthoDB" id="9797653at2"/>
<dbReference type="Gene3D" id="3.30.1540.10">
    <property type="entry name" value="formyl-coa transferase, domain 3"/>
    <property type="match status" value="1"/>
</dbReference>
<evidence type="ECO:0000313" key="2">
    <source>
        <dbReference type="EMBL" id="SDN50516.1"/>
    </source>
</evidence>
<reference evidence="2 3" key="1">
    <citation type="submission" date="2016-10" db="EMBL/GenBank/DDBJ databases">
        <authorList>
            <person name="de Groot N.N."/>
        </authorList>
    </citation>
    <scope>NUCLEOTIDE SEQUENCE [LARGE SCALE GENOMIC DNA]</scope>
    <source>
        <strain evidence="2 3">CGMCC 1.3442</strain>
    </source>
</reference>